<proteinExistence type="predicted"/>
<dbReference type="InterPro" id="IPR018154">
    <property type="entry name" value="TLV/ENV_coat_polyprotein"/>
</dbReference>
<dbReference type="SUPFAM" id="SSF58069">
    <property type="entry name" value="Virus ectodomain"/>
    <property type="match status" value="1"/>
</dbReference>
<dbReference type="Gene3D" id="3.90.310.10">
    <property type="entry name" value="ENV polyprotein, receptor-binding domain"/>
    <property type="match status" value="1"/>
</dbReference>
<dbReference type="AlphaFoldDB" id="A0A8C6YBY9"/>
<dbReference type="CDD" id="cd09851">
    <property type="entry name" value="HTLV-1-like_HR1-HR2"/>
    <property type="match status" value="1"/>
</dbReference>
<dbReference type="Pfam" id="PF00429">
    <property type="entry name" value="TLV_coat"/>
    <property type="match status" value="1"/>
</dbReference>
<dbReference type="InterPro" id="IPR008981">
    <property type="entry name" value="FMuLV_rcpt-bd"/>
</dbReference>
<keyword evidence="1" id="KW-0472">Membrane</keyword>
<dbReference type="Gene3D" id="1.10.287.210">
    <property type="match status" value="1"/>
</dbReference>
<dbReference type="OMA" id="SHYCANA"/>
<feature type="signal peptide" evidence="2">
    <location>
        <begin position="1"/>
        <end position="17"/>
    </location>
</feature>
<dbReference type="PANTHER" id="PTHR10424:SF82">
    <property type="entry name" value="ENVELOPE GLYCOPROTEIN-RELATED"/>
    <property type="match status" value="1"/>
</dbReference>
<dbReference type="SUPFAM" id="SSF49830">
    <property type="entry name" value="ENV polyprotein, receptor-binding domain"/>
    <property type="match status" value="1"/>
</dbReference>
<feature type="chain" id="PRO_5034413795" evidence="2">
    <location>
        <begin position="18"/>
        <end position="595"/>
    </location>
</feature>
<name>A0A8C6YBY9_NAJNA</name>
<dbReference type="PANTHER" id="PTHR10424">
    <property type="entry name" value="VIRAL ENVELOPE PROTEIN"/>
    <property type="match status" value="1"/>
</dbReference>
<dbReference type="OrthoDB" id="8949317at2759"/>
<dbReference type="Proteomes" id="UP000694559">
    <property type="component" value="Unplaced"/>
</dbReference>
<evidence type="ECO:0000313" key="4">
    <source>
        <dbReference type="Proteomes" id="UP000694559"/>
    </source>
</evidence>
<feature type="transmembrane region" description="Helical" evidence="1">
    <location>
        <begin position="536"/>
        <end position="554"/>
    </location>
</feature>
<keyword evidence="1" id="KW-0812">Transmembrane</keyword>
<evidence type="ECO:0000313" key="3">
    <source>
        <dbReference type="Ensembl" id="ENSNNAP00000026323.1"/>
    </source>
</evidence>
<keyword evidence="1" id="KW-1133">Transmembrane helix</keyword>
<sequence>MLSILTVMTLLTFDSTAINNNPHRLLNLTWVILDAQNQLLNSSSNYTTWPWFPTLYFDFAEMLVGAHGFHHKTKCNPSPREVWNAGPGLYICPGYITDLSHIDRCGTTPDWYCKSWACVSTGKIWWTPPYTTDYIQAGLGPDSNLPWSWCSNWACCGVRLNPIYVTFTQRGKQLPATDWQAGKRWGGRSYDNANSHPGSYFTIRLHIAPTYSPPIGRNKAIQSSFLAEPGMQVPHPLIQLLNSTFLFLNSSHSNLTNSCWLCLSAVTPFYEAAGSPQPFANQSTIPTCKWLNATQTVNSVIGKGCCIGIVGNFSKYCNITPRLKGQWFLPGNDSVWACSTGLSPCVSGDVLISTKSFCIQVYLLPKLSYHNSADFLAETTSPHFYKREVVTALTLSLLLGLGAAGASTGITALVVGNQQFHSLRADIDADLERIETSITHLQTSLTSLSEVVLQNRRGLDLLFLKEGGLCVALKEECCFYADHSGVVLDSMTQLRKRLLERKKEKEAQQGWFEGMFNFSPWLTTLISALLGPPLLLLLACLIGPCILSRLLRFLQTRLKHIEAMHLQTCNLSTEGITLLKVPPELELSDEENPFS</sequence>
<accession>A0A8C6YBY9</accession>
<organism evidence="3 4">
    <name type="scientific">Naja naja</name>
    <name type="common">Indian cobra</name>
    <dbReference type="NCBI Taxonomy" id="35670"/>
    <lineage>
        <taxon>Eukaryota</taxon>
        <taxon>Metazoa</taxon>
        <taxon>Chordata</taxon>
        <taxon>Craniata</taxon>
        <taxon>Vertebrata</taxon>
        <taxon>Euteleostomi</taxon>
        <taxon>Lepidosauria</taxon>
        <taxon>Squamata</taxon>
        <taxon>Bifurcata</taxon>
        <taxon>Unidentata</taxon>
        <taxon>Episquamata</taxon>
        <taxon>Toxicofera</taxon>
        <taxon>Serpentes</taxon>
        <taxon>Colubroidea</taxon>
        <taxon>Elapidae</taxon>
        <taxon>Elapinae</taxon>
        <taxon>Naja</taxon>
    </lineage>
</organism>
<protein>
    <submittedName>
        <fullName evidence="3">Uncharacterized protein</fullName>
    </submittedName>
</protein>
<evidence type="ECO:0000256" key="1">
    <source>
        <dbReference type="SAM" id="Phobius"/>
    </source>
</evidence>
<reference evidence="3" key="1">
    <citation type="submission" date="2025-08" db="UniProtKB">
        <authorList>
            <consortium name="Ensembl"/>
        </authorList>
    </citation>
    <scope>IDENTIFICATION</scope>
</reference>
<keyword evidence="2" id="KW-0732">Signal</keyword>
<reference evidence="3" key="2">
    <citation type="submission" date="2025-09" db="UniProtKB">
        <authorList>
            <consortium name="Ensembl"/>
        </authorList>
    </citation>
    <scope>IDENTIFICATION</scope>
</reference>
<evidence type="ECO:0000256" key="2">
    <source>
        <dbReference type="SAM" id="SignalP"/>
    </source>
</evidence>
<keyword evidence="4" id="KW-1185">Reference proteome</keyword>
<dbReference type="Ensembl" id="ENSNNAT00000027599.1">
    <property type="protein sequence ID" value="ENSNNAP00000026323.1"/>
    <property type="gene ID" value="ENSNNAG00000017140.1"/>
</dbReference>
<dbReference type="GeneTree" id="ENSGT00690000102286"/>